<keyword evidence="2" id="KW-0808">Transferase</keyword>
<evidence type="ECO:0000313" key="6">
    <source>
        <dbReference type="EMBL" id="MBY6321094.1"/>
    </source>
</evidence>
<dbReference type="InterPro" id="IPR050320">
    <property type="entry name" value="N5-glutamine_MTase"/>
</dbReference>
<evidence type="ECO:0000313" key="7">
    <source>
        <dbReference type="Proteomes" id="UP001520140"/>
    </source>
</evidence>
<dbReference type="NCBIfam" id="TIGR00536">
    <property type="entry name" value="hemK_fam"/>
    <property type="match status" value="1"/>
</dbReference>
<dbReference type="Pfam" id="PF13649">
    <property type="entry name" value="Methyltransf_25"/>
    <property type="match status" value="1"/>
</dbReference>
<evidence type="ECO:0000256" key="3">
    <source>
        <dbReference type="ARBA" id="ARBA00022691"/>
    </source>
</evidence>
<dbReference type="InterPro" id="IPR004556">
    <property type="entry name" value="HemK-like"/>
</dbReference>
<evidence type="ECO:0000259" key="5">
    <source>
        <dbReference type="Pfam" id="PF13649"/>
    </source>
</evidence>
<keyword evidence="7" id="KW-1185">Reference proteome</keyword>
<evidence type="ECO:0000256" key="2">
    <source>
        <dbReference type="ARBA" id="ARBA00022679"/>
    </source>
</evidence>
<evidence type="ECO:0000256" key="1">
    <source>
        <dbReference type="ARBA" id="ARBA00022603"/>
    </source>
</evidence>
<gene>
    <name evidence="6" type="ORF">HQ605_09690</name>
</gene>
<dbReference type="InterPro" id="IPR022446">
    <property type="entry name" value="MeTrfrase_put"/>
</dbReference>
<dbReference type="Gene3D" id="3.40.50.150">
    <property type="entry name" value="Vaccinia Virus protein VP39"/>
    <property type="match status" value="1"/>
</dbReference>
<comment type="caution">
    <text evidence="6">The sequence shown here is derived from an EMBL/GenBank/DDBJ whole genome shotgun (WGS) entry which is preliminary data.</text>
</comment>
<dbReference type="InterPro" id="IPR029063">
    <property type="entry name" value="SAM-dependent_MTases_sf"/>
</dbReference>
<evidence type="ECO:0000256" key="4">
    <source>
        <dbReference type="SAM" id="MobiDB-lite"/>
    </source>
</evidence>
<protein>
    <recommendedName>
        <fullName evidence="5">Methyltransferase domain-containing protein</fullName>
    </recommendedName>
</protein>
<dbReference type="SUPFAM" id="SSF53335">
    <property type="entry name" value="S-adenosyl-L-methionine-dependent methyltransferases"/>
    <property type="match status" value="1"/>
</dbReference>
<dbReference type="InterPro" id="IPR041698">
    <property type="entry name" value="Methyltransf_25"/>
</dbReference>
<dbReference type="PANTHER" id="PTHR18895">
    <property type="entry name" value="HEMK METHYLTRANSFERASE"/>
    <property type="match status" value="1"/>
</dbReference>
<dbReference type="Proteomes" id="UP001520140">
    <property type="component" value="Unassembled WGS sequence"/>
</dbReference>
<feature type="domain" description="Methyltransferase" evidence="5">
    <location>
        <begin position="113"/>
        <end position="193"/>
    </location>
</feature>
<dbReference type="EMBL" id="JABUKG010000008">
    <property type="protein sequence ID" value="MBY6321094.1"/>
    <property type="molecule type" value="Genomic_DNA"/>
</dbReference>
<reference evidence="6 7" key="1">
    <citation type="submission" date="2020-06" db="EMBL/GenBank/DDBJ databases">
        <title>Taxonomy, biology and ecology of Rhodococcus bacteria occurring in California pistachio and other woody hosts as revealed by genome sequence analyses.</title>
        <authorList>
            <person name="Gai Y."/>
            <person name="Riely B."/>
        </authorList>
    </citation>
    <scope>NUCLEOTIDE SEQUENCE [LARGE SCALE GENOMIC DNA]</scope>
    <source>
        <strain evidence="6 7">BP-284</strain>
    </source>
</reference>
<feature type="compositionally biased region" description="Basic and acidic residues" evidence="4">
    <location>
        <begin position="192"/>
        <end position="201"/>
    </location>
</feature>
<dbReference type="PANTHER" id="PTHR18895:SF74">
    <property type="entry name" value="MTRF1L RELEASE FACTOR GLUTAMINE METHYLTRANSFERASE"/>
    <property type="match status" value="1"/>
</dbReference>
<accession>A0ABS7NSW6</accession>
<sequence length="272" mass="29391">MAEHPDARDRAARRRVTEPRDHGHDRLTAQLRRAGCVFAEDEARLLRTEAPDDDVLEGWVRRRVAGEPLETIVGWAEFSGHRVVVEPGVFVPRRRTEALVDVARELVRTGAVVVDLCCGSGAIGRAMADVATVYAADVDPAAVACARRNLPPDRVFHGDLFDALPAALRGRIDVVCANTPYVPTAAVASMPREAREREPRATLDGGPDGLDLQRRVATEVTRWLTPTGSLLVETSAAQADAAAAIMQASGLRPRIHHDDERDAIVVIGSAQG</sequence>
<proteinExistence type="predicted"/>
<dbReference type="NCBIfam" id="TIGR03704">
    <property type="entry name" value="PrmC_rel_meth"/>
    <property type="match status" value="1"/>
</dbReference>
<keyword evidence="3" id="KW-0949">S-adenosyl-L-methionine</keyword>
<feature type="region of interest" description="Disordered" evidence="4">
    <location>
        <begin position="189"/>
        <end position="210"/>
    </location>
</feature>
<organism evidence="6 7">
    <name type="scientific">Rhodococcoides kroppenstedtii</name>
    <dbReference type="NCBI Taxonomy" id="293050"/>
    <lineage>
        <taxon>Bacteria</taxon>
        <taxon>Bacillati</taxon>
        <taxon>Actinomycetota</taxon>
        <taxon>Actinomycetes</taxon>
        <taxon>Mycobacteriales</taxon>
        <taxon>Nocardiaceae</taxon>
        <taxon>Rhodococcoides</taxon>
    </lineage>
</organism>
<feature type="region of interest" description="Disordered" evidence="4">
    <location>
        <begin position="1"/>
        <end position="25"/>
    </location>
</feature>
<keyword evidence="1" id="KW-0489">Methyltransferase</keyword>
<name>A0ABS7NSW6_9NOCA</name>